<evidence type="ECO:0000313" key="2">
    <source>
        <dbReference type="EMBL" id="TPX07138.1"/>
    </source>
</evidence>
<evidence type="ECO:0000256" key="1">
    <source>
        <dbReference type="SAM" id="MobiDB-lite"/>
    </source>
</evidence>
<dbReference type="InParanoid" id="A0A507AQI1"/>
<keyword evidence="3" id="KW-1185">Reference proteome</keyword>
<organism evidence="2 3">
    <name type="scientific">Thyridium curvatum</name>
    <dbReference type="NCBI Taxonomy" id="1093900"/>
    <lineage>
        <taxon>Eukaryota</taxon>
        <taxon>Fungi</taxon>
        <taxon>Dikarya</taxon>
        <taxon>Ascomycota</taxon>
        <taxon>Pezizomycotina</taxon>
        <taxon>Sordariomycetes</taxon>
        <taxon>Sordariomycetidae</taxon>
        <taxon>Thyridiales</taxon>
        <taxon>Thyridiaceae</taxon>
        <taxon>Thyridium</taxon>
    </lineage>
</organism>
<evidence type="ECO:0000313" key="3">
    <source>
        <dbReference type="Proteomes" id="UP000319257"/>
    </source>
</evidence>
<proteinExistence type="predicted"/>
<protein>
    <submittedName>
        <fullName evidence="2">Uncharacterized protein</fullName>
    </submittedName>
</protein>
<reference evidence="2 3" key="1">
    <citation type="submission" date="2019-06" db="EMBL/GenBank/DDBJ databases">
        <title>Draft genome sequence of the filamentous fungus Phialemoniopsis curvata isolated from diesel fuel.</title>
        <authorList>
            <person name="Varaljay V.A."/>
            <person name="Lyon W.J."/>
            <person name="Crouch A.L."/>
            <person name="Drake C.E."/>
            <person name="Hollomon J.M."/>
            <person name="Nadeau L.J."/>
            <person name="Nunn H.S."/>
            <person name="Stevenson B.S."/>
            <person name="Bojanowski C.L."/>
            <person name="Crookes-Goodson W.J."/>
        </authorList>
    </citation>
    <scope>NUCLEOTIDE SEQUENCE [LARGE SCALE GENOMIC DNA]</scope>
    <source>
        <strain evidence="2 3">D216</strain>
    </source>
</reference>
<accession>A0A507AQI1</accession>
<dbReference type="RefSeq" id="XP_030988849.1">
    <property type="nucleotide sequence ID" value="XM_031133612.1"/>
</dbReference>
<dbReference type="EMBL" id="SKBQ01000094">
    <property type="protein sequence ID" value="TPX07138.1"/>
    <property type="molecule type" value="Genomic_DNA"/>
</dbReference>
<dbReference type="Proteomes" id="UP000319257">
    <property type="component" value="Unassembled WGS sequence"/>
</dbReference>
<dbReference type="AlphaFoldDB" id="A0A507AQI1"/>
<name>A0A507AQI1_9PEZI</name>
<feature type="region of interest" description="Disordered" evidence="1">
    <location>
        <begin position="61"/>
        <end position="93"/>
    </location>
</feature>
<comment type="caution">
    <text evidence="2">The sequence shown here is derived from an EMBL/GenBank/DDBJ whole genome shotgun (WGS) entry which is preliminary data.</text>
</comment>
<gene>
    <name evidence="2" type="ORF">E0L32_010939</name>
</gene>
<dbReference type="GeneID" id="41978386"/>
<sequence>MVPPVLLTEKYRIENCGGQNRTCKRPPHTPQDAFEWAGFSSAGFLETPFMLSSVLRSRSADDLPHHHPMLPTSRLRRSHLSSPAFAPNLGEEEEEEESSLRAYLPILSGSGILAVSSETLLFGGHSNVVNAAQFPHDDVSITSF</sequence>